<protein>
    <recommendedName>
        <fullName evidence="3">PH domain-containing protein</fullName>
    </recommendedName>
</protein>
<keyword evidence="2" id="KW-1185">Reference proteome</keyword>
<dbReference type="EMBL" id="JARBJD010000162">
    <property type="protein sequence ID" value="KAK2949139.1"/>
    <property type="molecule type" value="Genomic_DNA"/>
</dbReference>
<dbReference type="Proteomes" id="UP001281761">
    <property type="component" value="Unassembled WGS sequence"/>
</dbReference>
<comment type="caution">
    <text evidence="1">The sequence shown here is derived from an EMBL/GenBank/DDBJ whole genome shotgun (WGS) entry which is preliminary data.</text>
</comment>
<proteinExistence type="predicted"/>
<accession>A0ABQ9XCM1</accession>
<organism evidence="1 2">
    <name type="scientific">Blattamonas nauphoetae</name>
    <dbReference type="NCBI Taxonomy" id="2049346"/>
    <lineage>
        <taxon>Eukaryota</taxon>
        <taxon>Metamonada</taxon>
        <taxon>Preaxostyla</taxon>
        <taxon>Oxymonadida</taxon>
        <taxon>Blattamonas</taxon>
    </lineage>
</organism>
<evidence type="ECO:0000313" key="1">
    <source>
        <dbReference type="EMBL" id="KAK2949139.1"/>
    </source>
</evidence>
<reference evidence="1 2" key="1">
    <citation type="journal article" date="2022" name="bioRxiv">
        <title>Genomics of Preaxostyla Flagellates Illuminates Evolutionary Transitions and the Path Towards Mitochondrial Loss.</title>
        <authorList>
            <person name="Novak L.V.F."/>
            <person name="Treitli S.C."/>
            <person name="Pyrih J."/>
            <person name="Halakuc P."/>
            <person name="Pipaliya S.V."/>
            <person name="Vacek V."/>
            <person name="Brzon O."/>
            <person name="Soukal P."/>
            <person name="Eme L."/>
            <person name="Dacks J.B."/>
            <person name="Karnkowska A."/>
            <person name="Elias M."/>
            <person name="Hampl V."/>
        </authorList>
    </citation>
    <scope>NUCLEOTIDE SEQUENCE [LARGE SCALE GENOMIC DNA]</scope>
    <source>
        <strain evidence="1">NAU3</strain>
        <tissue evidence="1">Gut</tissue>
    </source>
</reference>
<evidence type="ECO:0000313" key="2">
    <source>
        <dbReference type="Proteomes" id="UP001281761"/>
    </source>
</evidence>
<gene>
    <name evidence="1" type="ORF">BLNAU_15980</name>
</gene>
<sequence>MNKKHADRSRFILYEAENFSGFHCFRSESSQQHEWMSNVNKQRDDGLRNDQPVLRQVQCRKQFSRLFLLHHPGIVFMEASQFIPHLLLSHLQSEVTIRHGQPDLSLKDFGVPELFTSTKLTGMTFSSVSVFSVEIPGQLNELITLLIALHVKFIQHSPDSPEIVFSPLFITLR</sequence>
<name>A0ABQ9XCM1_9EUKA</name>
<evidence type="ECO:0008006" key="3">
    <source>
        <dbReference type="Google" id="ProtNLM"/>
    </source>
</evidence>